<dbReference type="RefSeq" id="WP_138095784.1">
    <property type="nucleotide sequence ID" value="NZ_CP040428.1"/>
</dbReference>
<feature type="domain" description="Big-1" evidence="7">
    <location>
        <begin position="972"/>
        <end position="1067"/>
    </location>
</feature>
<dbReference type="Gene3D" id="2.60.40.10">
    <property type="entry name" value="Immunoglobulins"/>
    <property type="match status" value="13"/>
</dbReference>
<feature type="domain" description="Big-1" evidence="7">
    <location>
        <begin position="1277"/>
        <end position="1373"/>
    </location>
</feature>
<gene>
    <name evidence="8" type="ORF">FEM41_09720</name>
</gene>
<evidence type="ECO:0000313" key="9">
    <source>
        <dbReference type="Proteomes" id="UP000302163"/>
    </source>
</evidence>
<dbReference type="InterPro" id="IPR008964">
    <property type="entry name" value="Invasin/intimin_cell_adhesion"/>
</dbReference>
<dbReference type="GO" id="GO:0009279">
    <property type="term" value="C:cell outer membrane"/>
    <property type="evidence" value="ECO:0007669"/>
    <property type="project" value="TreeGrafter"/>
</dbReference>
<proteinExistence type="inferred from homology"/>
<dbReference type="InterPro" id="IPR024519">
    <property type="entry name" value="IAT_beta"/>
</dbReference>
<dbReference type="OrthoDB" id="8320584at2"/>
<dbReference type="KEGG" id="izh:FEM41_09720"/>
<feature type="domain" description="Big-1" evidence="7">
    <location>
        <begin position="1379"/>
        <end position="1475"/>
    </location>
</feature>
<dbReference type="Gene3D" id="2.60.40.2700">
    <property type="match status" value="1"/>
</dbReference>
<name>A0A4V1G7J9_9ENTR</name>
<feature type="transmembrane region" description="Helical" evidence="6">
    <location>
        <begin position="12"/>
        <end position="32"/>
    </location>
</feature>
<evidence type="ECO:0000256" key="6">
    <source>
        <dbReference type="SAM" id="Phobius"/>
    </source>
</evidence>
<dbReference type="EMBL" id="CP040428">
    <property type="protein sequence ID" value="QCT19907.1"/>
    <property type="molecule type" value="Genomic_DNA"/>
</dbReference>
<reference evidence="8 9" key="1">
    <citation type="submission" date="2019-05" db="EMBL/GenBank/DDBJ databases">
        <title>Complete genome sequence of Izhakiella calystegiae KSNA2, an endophyte isolated from beach morning glory (Calystegia soldanella).</title>
        <authorList>
            <person name="Jiang L."/>
            <person name="Jeong J.C."/>
            <person name="Kim C.Y."/>
            <person name="Kim D.H."/>
            <person name="Kim S.W."/>
            <person name="Lee j."/>
        </authorList>
    </citation>
    <scope>NUCLEOTIDE SEQUENCE [LARGE SCALE GENOMIC DNA]</scope>
    <source>
        <strain evidence="8 9">KSNA2</strain>
    </source>
</reference>
<dbReference type="PANTHER" id="PTHR39576:SF2">
    <property type="entry name" value="ATTACHING AND EFFACING PROTEIN HOMOLOG-RELATED"/>
    <property type="match status" value="1"/>
</dbReference>
<keyword evidence="9" id="KW-1185">Reference proteome</keyword>
<evidence type="ECO:0000256" key="4">
    <source>
        <dbReference type="ARBA" id="ARBA00023157"/>
    </source>
</evidence>
<keyword evidence="6" id="KW-0472">Membrane</keyword>
<dbReference type="Pfam" id="PF11924">
    <property type="entry name" value="IAT_beta"/>
    <property type="match status" value="1"/>
</dbReference>
<evidence type="ECO:0000256" key="5">
    <source>
        <dbReference type="ARBA" id="ARBA00029955"/>
    </source>
</evidence>
<keyword evidence="6" id="KW-0812">Transmembrane</keyword>
<dbReference type="Proteomes" id="UP000302163">
    <property type="component" value="Chromosome"/>
</dbReference>
<protein>
    <recommendedName>
        <fullName evidence="2">Intimin</fullName>
    </recommendedName>
    <alternativeName>
        <fullName evidence="5">Attaching and effacing protein</fullName>
    </alternativeName>
</protein>
<feature type="domain" description="Big-1" evidence="7">
    <location>
        <begin position="1175"/>
        <end position="1271"/>
    </location>
</feature>
<dbReference type="InterPro" id="IPR003343">
    <property type="entry name" value="Big_2"/>
</dbReference>
<accession>A0A4V1G7J9</accession>
<dbReference type="InterPro" id="IPR003344">
    <property type="entry name" value="Big_1_dom"/>
</dbReference>
<dbReference type="Gene3D" id="2.40.160.160">
    <property type="entry name" value="Inverse autotransporter, beta-domain"/>
    <property type="match status" value="1"/>
</dbReference>
<dbReference type="PROSITE" id="PS51127">
    <property type="entry name" value="BIG1"/>
    <property type="match status" value="8"/>
</dbReference>
<dbReference type="Pfam" id="PF02368">
    <property type="entry name" value="Big_2"/>
    <property type="match status" value="1"/>
</dbReference>
<keyword evidence="4" id="KW-1015">Disulfide bond</keyword>
<keyword evidence="6" id="KW-1133">Transmembrane helix</keyword>
<dbReference type="InterPro" id="IPR013783">
    <property type="entry name" value="Ig-like_fold"/>
</dbReference>
<evidence type="ECO:0000256" key="3">
    <source>
        <dbReference type="ARBA" id="ARBA00023026"/>
    </source>
</evidence>
<organism evidence="8 9">
    <name type="scientific">Jejubacter calystegiae</name>
    <dbReference type="NCBI Taxonomy" id="2579935"/>
    <lineage>
        <taxon>Bacteria</taxon>
        <taxon>Pseudomonadati</taxon>
        <taxon>Pseudomonadota</taxon>
        <taxon>Gammaproteobacteria</taxon>
        <taxon>Enterobacterales</taxon>
        <taxon>Enterobacteriaceae</taxon>
        <taxon>Jejubacter</taxon>
    </lineage>
</organism>
<feature type="domain" description="Big-1" evidence="7">
    <location>
        <begin position="1773"/>
        <end position="1878"/>
    </location>
</feature>
<evidence type="ECO:0000256" key="1">
    <source>
        <dbReference type="ARBA" id="ARBA00010116"/>
    </source>
</evidence>
<feature type="domain" description="Big-1" evidence="7">
    <location>
        <begin position="1671"/>
        <end position="1772"/>
    </location>
</feature>
<evidence type="ECO:0000313" key="8">
    <source>
        <dbReference type="EMBL" id="QCT19907.1"/>
    </source>
</evidence>
<evidence type="ECO:0000259" key="7">
    <source>
        <dbReference type="PROSITE" id="PS51127"/>
    </source>
</evidence>
<dbReference type="InterPro" id="IPR051715">
    <property type="entry name" value="Intimin-Invasin_domain"/>
</dbReference>
<dbReference type="InterPro" id="IPR038177">
    <property type="entry name" value="IAT_beta_sf"/>
</dbReference>
<evidence type="ECO:0000256" key="2">
    <source>
        <dbReference type="ARBA" id="ARBA00017346"/>
    </source>
</evidence>
<dbReference type="Gene3D" id="2.60.40.1080">
    <property type="match status" value="1"/>
</dbReference>
<feature type="domain" description="Big-1" evidence="7">
    <location>
        <begin position="1073"/>
        <end position="1169"/>
    </location>
</feature>
<feature type="domain" description="Big-1" evidence="7">
    <location>
        <begin position="1986"/>
        <end position="2089"/>
    </location>
</feature>
<sequence>MTHDALVIRQRIFGWITLLHYLFSLILFSIPVTSRANTPQHKLMGDNAHRYVLYHKANDKSWQAVQRELAPQITDLSGWQKNLAQTYGLVLGEWLLLPDENAATRRYPAVTLQFIGENEDPGDIAFKHRLSVEQLRNLNRDVKAPARLAELRGQWVIVPADRQIAGTTSPLAADDNALRDKMAALWGSAQHSGAGNALRDAASSSVDAALTQEVEDWLNRTGGKARVTASAGLGKNASRDFGMDYLWPIAVWQDDILFTQMSAHRWNERNILNAGIGWRHTFNSHLIVGSNLFFDQDITRHHSRMGLGGEVWSDRIRGSVNYYLPVSDWRHSKDSTFNDSPVRYELYERAARGWDMNVEMAVSQHLSAKAGWFQWYGDKVDVTGSRSEASRNPYGMTLGMNWQPVPLVGINAEHRMISGQRDDSRVGLNFKWEFGRTLSQMLDASSASAMPSLMQSRTEFVIRNNNIVLAYKQKEKDLRLYFDPTEKSAKAGVPFSHQVKGGRGGHVVYSSSDVAYASVDASGQVTPLRRGEVTITATEYAGIQSGTVQGSARYRLTIQPGDFAPSVSDVVINGSAQLNSELTGSYTYINNEGEDEEKAKTQLRWYHKESGEVVQEGSMTYRVRPTDMNKTLVFKVTPVNKHGVAGKPGMGEIAGPQAILSDIYIDHLLAQGEIRPDGSIKFHNGVKGGMLLAARVVDEEGKPLADQQVYWQSRNTLGALENNSVRSDANGVALVKISGIVADGQDEAIASLAPMASTGSTMQANVASQKLDLRVLFAHPEKLTVTAQPVGDVVVASRNKFTVRASDQDGAPLTGSPLVWKSNGVVVENATTDEKGESTAELEAPTSTATEWKVSAELQGSRVDAQPLRLMAGEVSGVQLEVPQSAVAGSGSAEVSAVLKDQYDNPVASRNKAIVWKISNGHFVEGSDSGNSDAQGRVSAQVAIPDSAPQTITVGVGEQSKPLQIVVGDVHSVTLETDSKNVDADGETPVTLTAIALDKSGNPVANQAIEWDVSDSALVTEQHDATTNASGKAQLTLKAKTGLVTAKTLKVTATVNGHGDEQSINLVPLPVSLVVLKADKESVAADASEAVTFTVTAQDKNGLATPGQTVGWTVSEPGLVTETARIETTGADGKAQLTLKAKTGLVTAKTLKVTATVNGHGDERSINLAPLPTSQVALKANKESVAADASEAVTFTVTAQDKNGLATPGQTVSWTVSEPELVTETARVETTGADGKAQLTLKAKTGLVTAKTLKVTATVNGHGDEQSINLAPLPVSLVALKADKESVAADASEAVTFTVTAQDKNGLATPGQTVGWTVSEPGLVTEMARVETTGAEGKAQLTLKAKTGLVTAKTLKVTATVNGHGDEQSINLAPLPVSQLNLEADKHNVVADASEVVTFTATAQDTNGLAVPGLAVNWVIEEPDRVTEVARIETTDNSGKAQLKLKAKTGLVSVHELKVSVSAGEFHQEETIIEQPLPVDSVQVTTESGTTIADGEKQVVFTMTAKDKNGLGLSGVNIGWTVETPELASEVTKDSHTDGEGTGQLTLQVKQIGGTLKVKATANNKSGSGQLLLSGIPVIGSVTIPERNSVGSQLKPEIKAQDNGSGPLTYTYQWMHKDEWITGANGETYTLQSSDIGKQVFVQVGVKNINETWGQYVSSNKTAPVTGDINSARLEPITVDKANPNIGESVALTTKVKDSYGNVLSGVVVSFSSNYPAWMTITPENGGKTDAQGIAKASAKITAGKEYNAMGNYTLTATLANGQHAEMGVIYKADTASARLDPITVDKTNPHIGESVTLTTKVKDSYGNPLSGVAVSFSSDYPAWMTITPENDGKTDTQGIAKASAKITAGKEYNAMGNYTLTATLANGQHAEMGVIYKADTASARLGPITPNKDNLYIGEVVTFTTTVTDAYKNPLSGVTVDFSSGSPVLMVVTSDNSGKTDTQGIAKASARIIRGKEKGAMGNYTLIAQLENDQRIEKEVIYKVDASSATIQSLTPDKPKPQVGETVSLEALVTDKYGNPLSGIPVTFSSNYLTWLNMSLSGTTNEKGIASSTAKIKPGLEAGGQGSYRFTAQLNNSDAGKNTTVDYEKWVHIAQYKVYNTSFFMTAEFQAYVVDGLGKAVPGIEVCFKSKKLGGGQNSDVNTLVFKRTTDSEGVTPMVKESLSSVTMYICGNPYSESSVTVGDDNTDWRAAPSDWLSRWTKL</sequence>
<dbReference type="PANTHER" id="PTHR39576">
    <property type="entry name" value="ATTACHING AND EFFACING PROTEIN HOMOLOG-RELATED-RELATED"/>
    <property type="match status" value="1"/>
</dbReference>
<dbReference type="SUPFAM" id="SSF49373">
    <property type="entry name" value="Invasin/intimin cell-adhesion fragments"/>
    <property type="match status" value="13"/>
</dbReference>
<dbReference type="SMART" id="SM00634">
    <property type="entry name" value="BID_1"/>
    <property type="match status" value="10"/>
</dbReference>
<comment type="similarity">
    <text evidence="1">Belongs to the intimin/invasin family.</text>
</comment>
<keyword evidence="3" id="KW-0843">Virulence</keyword>
<dbReference type="Pfam" id="PF02369">
    <property type="entry name" value="Big_1"/>
    <property type="match status" value="6"/>
</dbReference>